<dbReference type="Pfam" id="PF00168">
    <property type="entry name" value="C2"/>
    <property type="match status" value="2"/>
</dbReference>
<evidence type="ECO:0000313" key="6">
    <source>
        <dbReference type="Proteomes" id="UP000288716"/>
    </source>
</evidence>
<evidence type="ECO:0000256" key="1">
    <source>
        <dbReference type="ARBA" id="ARBA00022737"/>
    </source>
</evidence>
<dbReference type="GO" id="GO:0030424">
    <property type="term" value="C:axon"/>
    <property type="evidence" value="ECO:0007669"/>
    <property type="project" value="TreeGrafter"/>
</dbReference>
<dbReference type="VEuPathDB" id="VectorBase:LDEU005788"/>
<dbReference type="InterPro" id="IPR000008">
    <property type="entry name" value="C2_dom"/>
</dbReference>
<feature type="region of interest" description="Disordered" evidence="2">
    <location>
        <begin position="71"/>
        <end position="99"/>
    </location>
</feature>
<dbReference type="OrthoDB" id="67700at2759"/>
<dbReference type="GO" id="GO:0000149">
    <property type="term" value="F:SNARE binding"/>
    <property type="evidence" value="ECO:0007669"/>
    <property type="project" value="TreeGrafter"/>
</dbReference>
<feature type="domain" description="C2" evidence="4">
    <location>
        <begin position="342"/>
        <end position="476"/>
    </location>
</feature>
<feature type="transmembrane region" description="Helical" evidence="3">
    <location>
        <begin position="17"/>
        <end position="39"/>
    </location>
</feature>
<dbReference type="GO" id="GO:0098793">
    <property type="term" value="C:presynapse"/>
    <property type="evidence" value="ECO:0007669"/>
    <property type="project" value="GOC"/>
</dbReference>
<evidence type="ECO:0000256" key="2">
    <source>
        <dbReference type="SAM" id="MobiDB-lite"/>
    </source>
</evidence>
<keyword evidence="3" id="KW-0812">Transmembrane</keyword>
<dbReference type="CDD" id="cd12087">
    <property type="entry name" value="TM_EGFR-like"/>
    <property type="match status" value="1"/>
</dbReference>
<dbReference type="FunFam" id="2.60.40.150:FF:000181">
    <property type="entry name" value="Synaptotagmin 4"/>
    <property type="match status" value="1"/>
</dbReference>
<keyword evidence="1" id="KW-0677">Repeat</keyword>
<dbReference type="InterPro" id="IPR035892">
    <property type="entry name" value="C2_domain_sf"/>
</dbReference>
<dbReference type="GO" id="GO:0006906">
    <property type="term" value="P:vesicle fusion"/>
    <property type="evidence" value="ECO:0007669"/>
    <property type="project" value="TreeGrafter"/>
</dbReference>
<dbReference type="PANTHER" id="PTHR10024:SF369">
    <property type="entry name" value="FI18813P1"/>
    <property type="match status" value="1"/>
</dbReference>
<sequence length="478" mass="54173">SKQSICDICLTTASTAVVAASVGGVLLIVAVAAVTCYLYRRRSLNKEQHTTLLLKKTYACDRPISLRRPTAVKSPGSNAVVGPTLKKSPSPTGQKTPPGNRFYFENCLLTHFSGNNSDQTAERGSELKNNIQPTAEVKDSRISPENKETKGREDRCKVSTLISLPTNVIVMVRFIFDYQFQSHESCDNLTIKRETSCRDESPVYLGKLHFKLKYNYEKHALCITVVKCEDLPAPRDANVSNSDPYVKLQLLPDKQHKVKTRVLRKTLNPIYDEDFTFYGINPTQLETTTLHFVVLSFDRYSRDDIIGEVIYQLGHLHFDTLEKQISLVQDISPRSYKLRTQGRGEILVSLCYQPAANRLTVVVLKARNLPKLDVTGLCDPYVKIYLLYNNQRIAKKKTHVKKRTTNPVFNESFVFDVPYNEGLDNLSLEFLLLDYDRVTKNEVIGKLEIGSKATGTALKHWKDVASSPRRQIAEWHKL</sequence>
<name>A0A443SFG0_9ACAR</name>
<dbReference type="Proteomes" id="UP000288716">
    <property type="component" value="Unassembled WGS sequence"/>
</dbReference>
<dbReference type="InterPro" id="IPR001565">
    <property type="entry name" value="Synaptotagmin"/>
</dbReference>
<dbReference type="AlphaFoldDB" id="A0A443SFG0"/>
<dbReference type="FunFam" id="2.60.40.150:FF:000039">
    <property type="entry name" value="Synaptotagmin 11"/>
    <property type="match status" value="1"/>
</dbReference>
<dbReference type="GO" id="GO:0030276">
    <property type="term" value="F:clathrin binding"/>
    <property type="evidence" value="ECO:0007669"/>
    <property type="project" value="TreeGrafter"/>
</dbReference>
<organism evidence="5 6">
    <name type="scientific">Leptotrombidium deliense</name>
    <dbReference type="NCBI Taxonomy" id="299467"/>
    <lineage>
        <taxon>Eukaryota</taxon>
        <taxon>Metazoa</taxon>
        <taxon>Ecdysozoa</taxon>
        <taxon>Arthropoda</taxon>
        <taxon>Chelicerata</taxon>
        <taxon>Arachnida</taxon>
        <taxon>Acari</taxon>
        <taxon>Acariformes</taxon>
        <taxon>Trombidiformes</taxon>
        <taxon>Prostigmata</taxon>
        <taxon>Anystina</taxon>
        <taxon>Parasitengona</taxon>
        <taxon>Trombiculoidea</taxon>
        <taxon>Trombiculidae</taxon>
        <taxon>Leptotrombidium</taxon>
    </lineage>
</organism>
<dbReference type="Gene3D" id="2.60.40.150">
    <property type="entry name" value="C2 domain"/>
    <property type="match status" value="2"/>
</dbReference>
<feature type="non-terminal residue" evidence="5">
    <location>
        <position position="1"/>
    </location>
</feature>
<feature type="region of interest" description="Disordered" evidence="2">
    <location>
        <begin position="117"/>
        <end position="154"/>
    </location>
</feature>
<dbReference type="GO" id="GO:0048791">
    <property type="term" value="P:calcium ion-regulated exocytosis of neurotransmitter"/>
    <property type="evidence" value="ECO:0007669"/>
    <property type="project" value="TreeGrafter"/>
</dbReference>
<keyword evidence="3" id="KW-0472">Membrane</keyword>
<evidence type="ECO:0000256" key="3">
    <source>
        <dbReference type="SAM" id="Phobius"/>
    </source>
</evidence>
<keyword evidence="6" id="KW-1185">Reference proteome</keyword>
<dbReference type="PRINTS" id="PR00360">
    <property type="entry name" value="C2DOMAIN"/>
</dbReference>
<reference evidence="5 6" key="1">
    <citation type="journal article" date="2018" name="Gigascience">
        <title>Genomes of trombidid mites reveal novel predicted allergens and laterally-transferred genes associated with secondary metabolism.</title>
        <authorList>
            <person name="Dong X."/>
            <person name="Chaisiri K."/>
            <person name="Xia D."/>
            <person name="Armstrong S.D."/>
            <person name="Fang Y."/>
            <person name="Donnelly M.J."/>
            <person name="Kadowaki T."/>
            <person name="McGarry J.W."/>
            <person name="Darby A.C."/>
            <person name="Makepeace B.L."/>
        </authorList>
    </citation>
    <scope>NUCLEOTIDE SEQUENCE [LARGE SCALE GENOMIC DNA]</scope>
    <source>
        <strain evidence="5">UoL-UT</strain>
    </source>
</reference>
<dbReference type="PROSITE" id="PS50004">
    <property type="entry name" value="C2"/>
    <property type="match status" value="2"/>
</dbReference>
<dbReference type="GO" id="GO:0005886">
    <property type="term" value="C:plasma membrane"/>
    <property type="evidence" value="ECO:0007669"/>
    <property type="project" value="TreeGrafter"/>
</dbReference>
<dbReference type="CDD" id="cd08404">
    <property type="entry name" value="C2B_Synaptotagmin-4"/>
    <property type="match status" value="1"/>
</dbReference>
<comment type="caution">
    <text evidence="5">The sequence shown here is derived from an EMBL/GenBank/DDBJ whole genome shotgun (WGS) entry which is preliminary data.</text>
</comment>
<dbReference type="STRING" id="299467.A0A443SFG0"/>
<keyword evidence="3" id="KW-1133">Transmembrane helix</keyword>
<feature type="compositionally biased region" description="Basic and acidic residues" evidence="2">
    <location>
        <begin position="136"/>
        <end position="154"/>
    </location>
</feature>
<dbReference type="SMART" id="SM00239">
    <property type="entry name" value="C2"/>
    <property type="match status" value="2"/>
</dbReference>
<protein>
    <submittedName>
        <fullName evidence="5">Synaptotagmin-4-like protein</fullName>
    </submittedName>
</protein>
<dbReference type="PANTHER" id="PTHR10024">
    <property type="entry name" value="SYNAPTOTAGMIN"/>
    <property type="match status" value="1"/>
</dbReference>
<evidence type="ECO:0000259" key="4">
    <source>
        <dbReference type="PROSITE" id="PS50004"/>
    </source>
</evidence>
<feature type="domain" description="C2" evidence="4">
    <location>
        <begin position="204"/>
        <end position="326"/>
    </location>
</feature>
<dbReference type="GO" id="GO:0005509">
    <property type="term" value="F:calcium ion binding"/>
    <property type="evidence" value="ECO:0007669"/>
    <property type="project" value="TreeGrafter"/>
</dbReference>
<feature type="compositionally biased region" description="Polar residues" evidence="2">
    <location>
        <begin position="87"/>
        <end position="97"/>
    </location>
</feature>
<proteinExistence type="predicted"/>
<dbReference type="GO" id="GO:0070382">
    <property type="term" value="C:exocytic vesicle"/>
    <property type="evidence" value="ECO:0007669"/>
    <property type="project" value="TreeGrafter"/>
</dbReference>
<dbReference type="GO" id="GO:0005544">
    <property type="term" value="F:calcium-dependent phospholipid binding"/>
    <property type="evidence" value="ECO:0007669"/>
    <property type="project" value="TreeGrafter"/>
</dbReference>
<dbReference type="EMBL" id="NCKV01002925">
    <property type="protein sequence ID" value="RWS26251.1"/>
    <property type="molecule type" value="Genomic_DNA"/>
</dbReference>
<dbReference type="PRINTS" id="PR00399">
    <property type="entry name" value="SYNAPTOTAGMN"/>
</dbReference>
<evidence type="ECO:0000313" key="5">
    <source>
        <dbReference type="EMBL" id="RWS26251.1"/>
    </source>
</evidence>
<dbReference type="SUPFAM" id="SSF49562">
    <property type="entry name" value="C2 domain (Calcium/lipid-binding domain, CaLB)"/>
    <property type="match status" value="2"/>
</dbReference>
<gene>
    <name evidence="5" type="ORF">B4U80_03101</name>
</gene>
<accession>A0A443SFG0</accession>
<dbReference type="GO" id="GO:0001786">
    <property type="term" value="F:phosphatidylserine binding"/>
    <property type="evidence" value="ECO:0007669"/>
    <property type="project" value="TreeGrafter"/>
</dbReference>